<reference evidence="1 2" key="1">
    <citation type="journal article" date="2018" name="Mol. Biol. Evol.">
        <title>Broad Genomic Sampling Reveals a Smut Pathogenic Ancestry of the Fungal Clade Ustilaginomycotina.</title>
        <authorList>
            <person name="Kijpornyongpan T."/>
            <person name="Mondo S.J."/>
            <person name="Barry K."/>
            <person name="Sandor L."/>
            <person name="Lee J."/>
            <person name="Lipzen A."/>
            <person name="Pangilinan J."/>
            <person name="LaButti K."/>
            <person name="Hainaut M."/>
            <person name="Henrissat B."/>
            <person name="Grigoriev I.V."/>
            <person name="Spatafora J.W."/>
            <person name="Aime M.C."/>
        </authorList>
    </citation>
    <scope>NUCLEOTIDE SEQUENCE [LARGE SCALE GENOMIC DNA]</scope>
    <source>
        <strain evidence="1 2">MCA 3645</strain>
    </source>
</reference>
<dbReference type="EMBL" id="KZ819199">
    <property type="protein sequence ID" value="PWY98208.1"/>
    <property type="molecule type" value="Genomic_DNA"/>
</dbReference>
<accession>A0A317XLD3</accession>
<dbReference type="STRING" id="1882483.A0A317XLD3"/>
<feature type="non-terminal residue" evidence="1">
    <location>
        <position position="1"/>
    </location>
</feature>
<organism evidence="1 2">
    <name type="scientific">Testicularia cyperi</name>
    <dbReference type="NCBI Taxonomy" id="1882483"/>
    <lineage>
        <taxon>Eukaryota</taxon>
        <taxon>Fungi</taxon>
        <taxon>Dikarya</taxon>
        <taxon>Basidiomycota</taxon>
        <taxon>Ustilaginomycotina</taxon>
        <taxon>Ustilaginomycetes</taxon>
        <taxon>Ustilaginales</taxon>
        <taxon>Anthracoideaceae</taxon>
        <taxon>Testicularia</taxon>
    </lineage>
</organism>
<keyword evidence="2" id="KW-1185">Reference proteome</keyword>
<dbReference type="InParanoid" id="A0A317XLD3"/>
<protein>
    <submittedName>
        <fullName evidence="1">Uncharacterized protein</fullName>
    </submittedName>
</protein>
<dbReference type="PANTHER" id="PTHR33266:SF1">
    <property type="entry name" value="F-BOX DOMAIN-CONTAINING PROTEIN"/>
    <property type="match status" value="1"/>
</dbReference>
<proteinExistence type="predicted"/>
<gene>
    <name evidence="1" type="ORF">BCV70DRAFT_150868</name>
</gene>
<name>A0A317XLD3_9BASI</name>
<evidence type="ECO:0000313" key="1">
    <source>
        <dbReference type="EMBL" id="PWY98208.1"/>
    </source>
</evidence>
<sequence>LTQLHRAWYWVMEIQLEQRQTAHEEPLHLFLLTMSTHSSAADLYKPKQLAPSSRAQLRPPMPVWTNTGFDTRLPTRPQLASASEVCSFHQIRCYGRPLWHSLTRATFWLTARSKLLGSMDRDDSFSQAQIFSVLSSRLALQLVPMKYAEDLGTADLNDLSAVAQVDKHMRILRGVRDFDTLLVSPISEPTLAIAAMDIM</sequence>
<feature type="non-terminal residue" evidence="1">
    <location>
        <position position="199"/>
    </location>
</feature>
<dbReference type="PANTHER" id="PTHR33266">
    <property type="entry name" value="CHROMOSOME 15, WHOLE GENOME SHOTGUN SEQUENCE"/>
    <property type="match status" value="1"/>
</dbReference>
<dbReference type="AlphaFoldDB" id="A0A317XLD3"/>
<dbReference type="Proteomes" id="UP000246740">
    <property type="component" value="Unassembled WGS sequence"/>
</dbReference>
<dbReference type="OrthoDB" id="2556301at2759"/>
<evidence type="ECO:0000313" key="2">
    <source>
        <dbReference type="Proteomes" id="UP000246740"/>
    </source>
</evidence>